<dbReference type="NCBIfam" id="TIGR00749">
    <property type="entry name" value="glk"/>
    <property type="match status" value="1"/>
</dbReference>
<organism evidence="4 5">
    <name type="scientific">Ectothiorhodospira mobilis</name>
    <dbReference type="NCBI Taxonomy" id="195064"/>
    <lineage>
        <taxon>Bacteria</taxon>
        <taxon>Pseudomonadati</taxon>
        <taxon>Pseudomonadota</taxon>
        <taxon>Gammaproteobacteria</taxon>
        <taxon>Chromatiales</taxon>
        <taxon>Ectothiorhodospiraceae</taxon>
        <taxon>Ectothiorhodospira</taxon>
    </lineage>
</organism>
<evidence type="ECO:0000313" key="4">
    <source>
        <dbReference type="EMBL" id="SFM67669.1"/>
    </source>
</evidence>
<gene>
    <name evidence="4" type="ORF">SAMN05421721_1221</name>
</gene>
<evidence type="ECO:0000256" key="1">
    <source>
        <dbReference type="ARBA" id="ARBA00022679"/>
    </source>
</evidence>
<accession>A0A1I4STG5</accession>
<sequence length="335" mass="35384">MEVLAGDIGGTKTLLLLARVERDCLVPVARQRFDSAAYGDLAPMVREFLAAHQAEGIRIAAAGFALAGPVERDDGREHARLTNLPWQLDSEGLKRSLGIPRVGLLNDFEGIAHSLDDLAPEHLHPLQSAPPQLQGPRLVVGAGTGLGVCIVAPGRPTRILPSEGGHAGLAPADARQSRLWEYITRSEGRCTREHLLSGRGLGRIARFLVEMEGARPGDDLAAALVAEDPAAEITRLGLEGKDPVAQETLDLFAAIYGGQTGDLALTCLPFGGVYIAGGIAPRLLPVLRSGTFMRAFADKPPMSRLLERMPVQVIGDTDAGLLGAARLAAELAGGY</sequence>
<name>A0A1I4STG5_ECTMO</name>
<dbReference type="Pfam" id="PF02685">
    <property type="entry name" value="Glucokinase"/>
    <property type="match status" value="1"/>
</dbReference>
<dbReference type="PANTHER" id="PTHR47363:SF1">
    <property type="entry name" value="GLUCOKINASE"/>
    <property type="match status" value="1"/>
</dbReference>
<dbReference type="Proteomes" id="UP000199556">
    <property type="component" value="Unassembled WGS sequence"/>
</dbReference>
<evidence type="ECO:0000256" key="3">
    <source>
        <dbReference type="RuleBase" id="RU004046"/>
    </source>
</evidence>
<keyword evidence="2 4" id="KW-0418">Kinase</keyword>
<dbReference type="RefSeq" id="WP_090487417.1">
    <property type="nucleotide sequence ID" value="NZ_FOUO01000022.1"/>
</dbReference>
<keyword evidence="5" id="KW-1185">Reference proteome</keyword>
<reference evidence="4 5" key="1">
    <citation type="submission" date="2016-10" db="EMBL/GenBank/DDBJ databases">
        <authorList>
            <person name="de Groot N.N."/>
        </authorList>
    </citation>
    <scope>NUCLEOTIDE SEQUENCE [LARGE SCALE GENOMIC DNA]</scope>
    <source>
        <strain evidence="4 5">DSM 4180</strain>
    </source>
</reference>
<evidence type="ECO:0000313" key="5">
    <source>
        <dbReference type="Proteomes" id="UP000199556"/>
    </source>
</evidence>
<dbReference type="AlphaFoldDB" id="A0A1I4STG5"/>
<dbReference type="OrthoDB" id="9800595at2"/>
<dbReference type="SUPFAM" id="SSF53067">
    <property type="entry name" value="Actin-like ATPase domain"/>
    <property type="match status" value="1"/>
</dbReference>
<dbReference type="InterPro" id="IPR003836">
    <property type="entry name" value="Glucokinase"/>
</dbReference>
<dbReference type="GO" id="GO:0004340">
    <property type="term" value="F:glucokinase activity"/>
    <property type="evidence" value="ECO:0007669"/>
    <property type="project" value="InterPro"/>
</dbReference>
<dbReference type="CDD" id="cd24008">
    <property type="entry name" value="ASKHA_NBD_GLK"/>
    <property type="match status" value="1"/>
</dbReference>
<dbReference type="GO" id="GO:0006096">
    <property type="term" value="P:glycolytic process"/>
    <property type="evidence" value="ECO:0007669"/>
    <property type="project" value="InterPro"/>
</dbReference>
<dbReference type="EMBL" id="FOUO01000022">
    <property type="protein sequence ID" value="SFM67669.1"/>
    <property type="molecule type" value="Genomic_DNA"/>
</dbReference>
<dbReference type="GO" id="GO:0005536">
    <property type="term" value="F:D-glucose binding"/>
    <property type="evidence" value="ECO:0007669"/>
    <property type="project" value="InterPro"/>
</dbReference>
<protein>
    <submittedName>
        <fullName evidence="4">Glucokinase</fullName>
    </submittedName>
</protein>
<keyword evidence="1" id="KW-0808">Transferase</keyword>
<evidence type="ECO:0000256" key="2">
    <source>
        <dbReference type="ARBA" id="ARBA00022777"/>
    </source>
</evidence>
<dbReference type="InterPro" id="IPR043129">
    <property type="entry name" value="ATPase_NBD"/>
</dbReference>
<dbReference type="Gene3D" id="3.30.420.40">
    <property type="match status" value="1"/>
</dbReference>
<dbReference type="Gene3D" id="3.40.367.20">
    <property type="match status" value="1"/>
</dbReference>
<dbReference type="PANTHER" id="PTHR47363">
    <property type="entry name" value="GLUCOKINASE"/>
    <property type="match status" value="1"/>
</dbReference>
<comment type="similarity">
    <text evidence="3">Belongs to the bacterial glucokinase family.</text>
</comment>
<dbReference type="STRING" id="195064.SAMN05421721_1221"/>
<dbReference type="GO" id="GO:0005524">
    <property type="term" value="F:ATP binding"/>
    <property type="evidence" value="ECO:0007669"/>
    <property type="project" value="InterPro"/>
</dbReference>
<proteinExistence type="inferred from homology"/>